<feature type="compositionally biased region" description="Polar residues" evidence="2">
    <location>
        <begin position="74"/>
        <end position="115"/>
    </location>
</feature>
<dbReference type="InterPro" id="IPR004252">
    <property type="entry name" value="Probable_transposase_24"/>
</dbReference>
<dbReference type="RefSeq" id="XP_019097516.1">
    <property type="nucleotide sequence ID" value="XM_019241971.1"/>
</dbReference>
<feature type="region of interest" description="Disordered" evidence="2">
    <location>
        <begin position="377"/>
        <end position="403"/>
    </location>
</feature>
<feature type="region of interest" description="Disordered" evidence="2">
    <location>
        <begin position="1"/>
        <end position="162"/>
    </location>
</feature>
<dbReference type="GeneID" id="109131268"/>
<reference evidence="3" key="1">
    <citation type="journal article" date="2014" name="Nat. Commun.">
        <title>The emerging biofuel crop Camelina sativa retains a highly undifferentiated hexaploid genome structure.</title>
        <authorList>
            <person name="Kagale S."/>
            <person name="Koh C."/>
            <person name="Nixon J."/>
            <person name="Bollina V."/>
            <person name="Clarke W.E."/>
            <person name="Tuteja R."/>
            <person name="Spillane C."/>
            <person name="Robinson S.J."/>
            <person name="Links M.G."/>
            <person name="Clarke C."/>
            <person name="Higgins E.E."/>
            <person name="Huebert T."/>
            <person name="Sharpe A.G."/>
            <person name="Parkin I.A."/>
        </authorList>
    </citation>
    <scope>NUCLEOTIDE SEQUENCE [LARGE SCALE GENOMIC DNA]</scope>
    <source>
        <strain evidence="3">cv. DH55</strain>
    </source>
</reference>
<dbReference type="Proteomes" id="UP000694864">
    <property type="component" value="Chromosome 20"/>
</dbReference>
<reference evidence="4" key="2">
    <citation type="submission" date="2025-08" db="UniProtKB">
        <authorList>
            <consortium name="RefSeq"/>
        </authorList>
    </citation>
    <scope>IDENTIFICATION</scope>
    <source>
        <tissue evidence="4">Leaf</tissue>
    </source>
</reference>
<proteinExistence type="predicted"/>
<dbReference type="Pfam" id="PF03004">
    <property type="entry name" value="Transposase_24"/>
    <property type="match status" value="1"/>
</dbReference>
<dbReference type="PANTHER" id="PTHR24216:SF65">
    <property type="entry name" value="PAXILLIN-LIKE PROTEIN 1"/>
    <property type="match status" value="1"/>
</dbReference>
<evidence type="ECO:0000313" key="4">
    <source>
        <dbReference type="RefSeq" id="XP_019097516.1"/>
    </source>
</evidence>
<feature type="compositionally biased region" description="Polar residues" evidence="2">
    <location>
        <begin position="25"/>
        <end position="55"/>
    </location>
</feature>
<feature type="region of interest" description="Disordered" evidence="2">
    <location>
        <begin position="496"/>
        <end position="541"/>
    </location>
</feature>
<feature type="coiled-coil region" evidence="1">
    <location>
        <begin position="446"/>
        <end position="473"/>
    </location>
</feature>
<sequence>MPPKTKGASRGRGGRTATGVRIFNGSRTSSHSSNPSERTHSATQSATHSHQSRPSQFPPTNPAPISSPLPTTDPPSFTNQPSRTNQPSSSHPPSRTNQPSSSHPPSRTNQPSSSHPPRRIVTPPPIPQQAPLPVPHPQPQPELVQEGDNGEEENEEEQNPNQNVDHYQDLLDGLLALPGREHLPLLSQHPIPGVETLWFNRHKGKISQVIAGILKRKFDGPYYSWKVTPQRIQERYFRTFARNYNWDIGITELVKEGFLKIAKNRMKGIVSQVRRSGVQPPWIGDKVWPIMCEYWNTPDAIERSENASHCRNSDRGGLGVHKHLAGQKSYVQIHQEMEEELGRPVSLVEVFLKTHTRPDGSFVDQKAKQVAETYEKTIEDRQTDTDNDGPDGSESSTHRTLSLEERNEIFLECTQTDNRGNPFGLGSLVETLRKGKRKESYASSSAATLAELQDQLRRKISEHESENARRDQEHRESQAVINKLVLFISEKIPEYSAFTVPPPAATQPAIAPTTTAQPIDGGTTPPSSPAAQTPTSNTSSN</sequence>
<feature type="compositionally biased region" description="Pro residues" evidence="2">
    <location>
        <begin position="56"/>
        <end position="73"/>
    </location>
</feature>
<feature type="compositionally biased region" description="Acidic residues" evidence="2">
    <location>
        <begin position="148"/>
        <end position="158"/>
    </location>
</feature>
<keyword evidence="1" id="KW-0175">Coiled coil</keyword>
<keyword evidence="3" id="KW-1185">Reference proteome</keyword>
<gene>
    <name evidence="4" type="primary">LOC109131268</name>
</gene>
<evidence type="ECO:0000256" key="2">
    <source>
        <dbReference type="SAM" id="MobiDB-lite"/>
    </source>
</evidence>
<evidence type="ECO:0000256" key="1">
    <source>
        <dbReference type="SAM" id="Coils"/>
    </source>
</evidence>
<evidence type="ECO:0000313" key="3">
    <source>
        <dbReference type="Proteomes" id="UP000694864"/>
    </source>
</evidence>
<organism evidence="3 4">
    <name type="scientific">Camelina sativa</name>
    <name type="common">False flax</name>
    <name type="synonym">Myagrum sativum</name>
    <dbReference type="NCBI Taxonomy" id="90675"/>
    <lineage>
        <taxon>Eukaryota</taxon>
        <taxon>Viridiplantae</taxon>
        <taxon>Streptophyta</taxon>
        <taxon>Embryophyta</taxon>
        <taxon>Tracheophyta</taxon>
        <taxon>Spermatophyta</taxon>
        <taxon>Magnoliopsida</taxon>
        <taxon>eudicotyledons</taxon>
        <taxon>Gunneridae</taxon>
        <taxon>Pentapetalae</taxon>
        <taxon>rosids</taxon>
        <taxon>malvids</taxon>
        <taxon>Brassicales</taxon>
        <taxon>Brassicaceae</taxon>
        <taxon>Camelineae</taxon>
        <taxon>Camelina</taxon>
    </lineage>
</organism>
<feature type="compositionally biased region" description="Pro residues" evidence="2">
    <location>
        <begin position="122"/>
        <end position="140"/>
    </location>
</feature>
<protein>
    <submittedName>
        <fullName evidence="4">Uncharacterized protein LOC109131268</fullName>
    </submittedName>
</protein>
<dbReference type="PANTHER" id="PTHR24216">
    <property type="entry name" value="PAXILLIN-RELATED"/>
    <property type="match status" value="1"/>
</dbReference>
<name>A0ABM1RES8_CAMSA</name>
<accession>A0ABM1RES8</accession>
<feature type="compositionally biased region" description="Low complexity" evidence="2">
    <location>
        <begin position="506"/>
        <end position="541"/>
    </location>
</feature>